<name>A0A9N9QY63_9NEOP</name>
<evidence type="ECO:0000256" key="3">
    <source>
        <dbReference type="ARBA" id="ARBA00022448"/>
    </source>
</evidence>
<evidence type="ECO:0000256" key="4">
    <source>
        <dbReference type="ARBA" id="ARBA00022692"/>
    </source>
</evidence>
<evidence type="ECO:0000259" key="8">
    <source>
        <dbReference type="PROSITE" id="PS50850"/>
    </source>
</evidence>
<keyword evidence="3" id="KW-0813">Transport</keyword>
<evidence type="ECO:0000256" key="7">
    <source>
        <dbReference type="SAM" id="Phobius"/>
    </source>
</evidence>
<reference evidence="9" key="2">
    <citation type="submission" date="2022-10" db="EMBL/GenBank/DDBJ databases">
        <authorList>
            <consortium name="ENA_rothamsted_submissions"/>
            <consortium name="culmorum"/>
            <person name="King R."/>
        </authorList>
    </citation>
    <scope>NUCLEOTIDE SEQUENCE</scope>
</reference>
<feature type="transmembrane region" description="Helical" evidence="7">
    <location>
        <begin position="79"/>
        <end position="96"/>
    </location>
</feature>
<keyword evidence="6 7" id="KW-0472">Membrane</keyword>
<keyword evidence="10" id="KW-1185">Reference proteome</keyword>
<keyword evidence="4 7" id="KW-0812">Transmembrane</keyword>
<feature type="domain" description="Major facilitator superfamily (MFS) profile" evidence="8">
    <location>
        <begin position="36"/>
        <end position="268"/>
    </location>
</feature>
<evidence type="ECO:0000256" key="1">
    <source>
        <dbReference type="ARBA" id="ARBA00004141"/>
    </source>
</evidence>
<feature type="transmembrane region" description="Helical" evidence="7">
    <location>
        <begin position="133"/>
        <end position="154"/>
    </location>
</feature>
<dbReference type="GO" id="GO:0022857">
    <property type="term" value="F:transmembrane transporter activity"/>
    <property type="evidence" value="ECO:0007669"/>
    <property type="project" value="InterPro"/>
</dbReference>
<sequence>MADKIDSVSKKVDENDKYEADLEQALSVVGIGRYNLKYCLNLALFLVAVIVESVGYSYVLPAARCDLDMSDAQRGFISSIPYIGIVLTSFPWGYLVDTRGRKPILILSSLSSGILSILAGFMPELISFTACKFIASLCIACPAAAPYSFIGEILPQQYRDFALSVTNSMQIMGSAVVPLLAWAILPEEFRLNFGTYEFRSWRLLCVVYALLLILAAGLLSFGPESPKFLVSQGKHDEALEVLRTMYAANKGKSRDDFPVRVSLLNSNI</sequence>
<evidence type="ECO:0000313" key="10">
    <source>
        <dbReference type="Proteomes" id="UP001153714"/>
    </source>
</evidence>
<evidence type="ECO:0000256" key="2">
    <source>
        <dbReference type="ARBA" id="ARBA00008335"/>
    </source>
</evidence>
<comment type="subcellular location">
    <subcellularLocation>
        <location evidence="1">Membrane</location>
        <topology evidence="1">Multi-pass membrane protein</topology>
    </subcellularLocation>
</comment>
<keyword evidence="5 7" id="KW-1133">Transmembrane helix</keyword>
<evidence type="ECO:0000256" key="6">
    <source>
        <dbReference type="ARBA" id="ARBA00023136"/>
    </source>
</evidence>
<dbReference type="InterPro" id="IPR020846">
    <property type="entry name" value="MFS_dom"/>
</dbReference>
<feature type="transmembrane region" description="Helical" evidence="7">
    <location>
        <begin position="103"/>
        <end position="121"/>
    </location>
</feature>
<dbReference type="PANTHER" id="PTHR23511">
    <property type="entry name" value="SYNAPTIC VESICLE GLYCOPROTEIN 2"/>
    <property type="match status" value="1"/>
</dbReference>
<evidence type="ECO:0000313" key="9">
    <source>
        <dbReference type="EMBL" id="CAG9785740.1"/>
    </source>
</evidence>
<proteinExistence type="inferred from homology"/>
<feature type="transmembrane region" description="Helical" evidence="7">
    <location>
        <begin position="38"/>
        <end position="59"/>
    </location>
</feature>
<dbReference type="Gene3D" id="1.20.1250.20">
    <property type="entry name" value="MFS general substrate transporter like domains"/>
    <property type="match status" value="1"/>
</dbReference>
<dbReference type="SUPFAM" id="SSF103473">
    <property type="entry name" value="MFS general substrate transporter"/>
    <property type="match status" value="1"/>
</dbReference>
<dbReference type="OrthoDB" id="433512at2759"/>
<dbReference type="InterPro" id="IPR005828">
    <property type="entry name" value="MFS_sugar_transport-like"/>
</dbReference>
<accession>A0A9N9QY63</accession>
<feature type="transmembrane region" description="Helical" evidence="7">
    <location>
        <begin position="200"/>
        <end position="221"/>
    </location>
</feature>
<dbReference type="PROSITE" id="PS50850">
    <property type="entry name" value="MFS"/>
    <property type="match status" value="1"/>
</dbReference>
<dbReference type="GO" id="GO:0016020">
    <property type="term" value="C:membrane"/>
    <property type="evidence" value="ECO:0007669"/>
    <property type="project" value="UniProtKB-SubCell"/>
</dbReference>
<organism evidence="9 10">
    <name type="scientific">Diatraea saccharalis</name>
    <name type="common">sugarcane borer</name>
    <dbReference type="NCBI Taxonomy" id="40085"/>
    <lineage>
        <taxon>Eukaryota</taxon>
        <taxon>Metazoa</taxon>
        <taxon>Ecdysozoa</taxon>
        <taxon>Arthropoda</taxon>
        <taxon>Hexapoda</taxon>
        <taxon>Insecta</taxon>
        <taxon>Pterygota</taxon>
        <taxon>Neoptera</taxon>
        <taxon>Endopterygota</taxon>
        <taxon>Lepidoptera</taxon>
        <taxon>Glossata</taxon>
        <taxon>Ditrysia</taxon>
        <taxon>Pyraloidea</taxon>
        <taxon>Crambidae</taxon>
        <taxon>Crambinae</taxon>
        <taxon>Diatraea</taxon>
    </lineage>
</organism>
<protein>
    <recommendedName>
        <fullName evidence="8">Major facilitator superfamily (MFS) profile domain-containing protein</fullName>
    </recommendedName>
</protein>
<dbReference type="InterPro" id="IPR036259">
    <property type="entry name" value="MFS_trans_sf"/>
</dbReference>
<feature type="transmembrane region" description="Helical" evidence="7">
    <location>
        <begin position="161"/>
        <end position="185"/>
    </location>
</feature>
<dbReference type="Pfam" id="PF00083">
    <property type="entry name" value="Sugar_tr"/>
    <property type="match status" value="1"/>
</dbReference>
<dbReference type="PANTHER" id="PTHR23511:SF35">
    <property type="entry name" value="MAJOR FACILITATOR SUPERFAMILY (MFS) PROFILE DOMAIN-CONTAINING PROTEIN"/>
    <property type="match status" value="1"/>
</dbReference>
<dbReference type="AlphaFoldDB" id="A0A9N9QY63"/>
<dbReference type="Proteomes" id="UP001153714">
    <property type="component" value="Chromosome 14"/>
</dbReference>
<gene>
    <name evidence="9" type="ORF">DIATSA_LOCUS3752</name>
</gene>
<comment type="similarity">
    <text evidence="2">Belongs to the major facilitator superfamily.</text>
</comment>
<dbReference type="EMBL" id="OU893345">
    <property type="protein sequence ID" value="CAG9785740.1"/>
    <property type="molecule type" value="Genomic_DNA"/>
</dbReference>
<reference evidence="9" key="1">
    <citation type="submission" date="2021-12" db="EMBL/GenBank/DDBJ databases">
        <authorList>
            <person name="King R."/>
        </authorList>
    </citation>
    <scope>NUCLEOTIDE SEQUENCE</scope>
</reference>
<evidence type="ECO:0000256" key="5">
    <source>
        <dbReference type="ARBA" id="ARBA00022989"/>
    </source>
</evidence>